<evidence type="ECO:0000313" key="1">
    <source>
        <dbReference type="EMBL" id="MSA94591.1"/>
    </source>
</evidence>
<reference evidence="3" key="1">
    <citation type="submission" date="2018-05" db="EMBL/GenBank/DDBJ databases">
        <title>Genome Sequencing of selected type strains of the family Eggerthellaceae.</title>
        <authorList>
            <person name="Danylec N."/>
            <person name="Stoll D.A."/>
            <person name="Doetsch A."/>
            <person name="Huch M."/>
        </authorList>
    </citation>
    <scope>NUCLEOTIDE SEQUENCE [LARGE SCALE GENOMIC DNA]</scope>
    <source>
        <strain evidence="3">DSM 27213</strain>
    </source>
</reference>
<dbReference type="EMBL" id="QIBW01000008">
    <property type="protein sequence ID" value="ROT89770.1"/>
    <property type="molecule type" value="Genomic_DNA"/>
</dbReference>
<dbReference type="AlphaFoldDB" id="A0A423UK38"/>
<reference evidence="2" key="3">
    <citation type="journal article" date="2019" name="Microbiol. Resour. Announc.">
        <title>Draft Genome Sequences of Type Strains of Gordonibacter faecihominis, Paraeggerthella hongkongensis, Parvibacter caecicola,Slackia equolifaciens, Slackia faecicanis, and Slackia isoflavoniconvertens.</title>
        <authorList>
            <person name="Danylec N."/>
            <person name="Stoll D.A."/>
            <person name="Dotsch A."/>
            <person name="Huch M."/>
        </authorList>
    </citation>
    <scope>NUCLEOTIDE SEQUENCE</scope>
    <source>
        <strain evidence="2">DSM 27213</strain>
    </source>
</reference>
<organism evidence="2 3">
    <name type="scientific">Gordonibacter urolithinfaciens</name>
    <dbReference type="NCBI Taxonomy" id="1335613"/>
    <lineage>
        <taxon>Bacteria</taxon>
        <taxon>Bacillati</taxon>
        <taxon>Actinomycetota</taxon>
        <taxon>Coriobacteriia</taxon>
        <taxon>Eggerthellales</taxon>
        <taxon>Eggerthellaceae</taxon>
        <taxon>Gordonibacter</taxon>
    </lineage>
</organism>
<reference evidence="2" key="2">
    <citation type="journal article" date="2019" name="Int. J. Syst. Evol. Microbiol.">
        <title>Gordonibacter faecihominis is a later heterotypic synonym of Gordonibacter urolithinfaciens.</title>
        <authorList>
            <person name="Danylec N."/>
            <person name="Stoll D.A."/>
            <person name="Huch M."/>
        </authorList>
    </citation>
    <scope>NUCLEOTIDE SEQUENCE</scope>
    <source>
        <strain evidence="2">DSM 27213</strain>
    </source>
</reference>
<evidence type="ECO:0000313" key="2">
    <source>
        <dbReference type="EMBL" id="ROT89770.1"/>
    </source>
</evidence>
<dbReference type="Proteomes" id="UP000285258">
    <property type="component" value="Unassembled WGS sequence"/>
</dbReference>
<reference evidence="1 4" key="4">
    <citation type="journal article" date="2019" name="Nat. Med.">
        <title>A library of human gut bacterial isolates paired with longitudinal multiomics data enables mechanistic microbiome research.</title>
        <authorList>
            <person name="Poyet M."/>
            <person name="Groussin M."/>
            <person name="Gibbons S.M."/>
            <person name="Avila-Pacheco J."/>
            <person name="Jiang X."/>
            <person name="Kearney S.M."/>
            <person name="Perrotta A.R."/>
            <person name="Berdy B."/>
            <person name="Zhao S."/>
            <person name="Lieberman T.D."/>
            <person name="Swanson P.K."/>
            <person name="Smith M."/>
            <person name="Roesemann S."/>
            <person name="Alexander J.E."/>
            <person name="Rich S.A."/>
            <person name="Livny J."/>
            <person name="Vlamakis H."/>
            <person name="Clish C."/>
            <person name="Bullock K."/>
            <person name="Deik A."/>
            <person name="Scott J."/>
            <person name="Pierce K.A."/>
            <person name="Xavier R.J."/>
            <person name="Alm E.J."/>
        </authorList>
    </citation>
    <scope>NUCLEOTIDE SEQUENCE [LARGE SCALE GENOMIC DNA]</scope>
    <source>
        <strain evidence="1 4">BIOML-A1</strain>
    </source>
</reference>
<protein>
    <submittedName>
        <fullName evidence="2">Uncharacterized protein</fullName>
    </submittedName>
</protein>
<proteinExistence type="predicted"/>
<sequence length="395" mass="43550">MSESTESQEIVKSMMNVEIIPSFPRESAKERGLFELSLADLATGGMALSSLAGTLGSLAQSATTAREQLFRIDWRGYSGSLAELKNDPGKYLTSVVGESGIVGQAGLVPADVAKAASAIDPYMLMLSAALAGIENQLKDIREISERIVDFLEEDKKASIKGNMNTLADIMNNYKHNVGNERYRSTRHQQVLDIRRDAEKDIEFYRSKAERNMSSKKTILTSSEVASKLTKLDGDFGNYQAALYLYGFSTFLEVMLLENFEEDYLTSVRTKLEKYSLSYKQLYTEASEYIESRSRSSVRAGLLGGVATAGKGLGRAFGSMPALKKSPMDELLTDGGNALEGIKDRLTKNDVKTLARRKDSCIAPFQNNIETVFAAFHKPMQVFADGEKILLRLNAD</sequence>
<accession>A0A423UK38</accession>
<comment type="caution">
    <text evidence="2">The sequence shown here is derived from an EMBL/GenBank/DDBJ whole genome shotgun (WGS) entry which is preliminary data.</text>
</comment>
<gene>
    <name evidence="2" type="ORF">DMP12_08500</name>
    <name evidence="1" type="ORF">GKG38_05875</name>
</gene>
<evidence type="ECO:0000313" key="4">
    <source>
        <dbReference type="Proteomes" id="UP000462865"/>
    </source>
</evidence>
<dbReference type="RefSeq" id="WP_096226933.1">
    <property type="nucleotide sequence ID" value="NZ_CP168029.1"/>
</dbReference>
<dbReference type="Proteomes" id="UP000462865">
    <property type="component" value="Unassembled WGS sequence"/>
</dbReference>
<name>A0A423UK38_9ACTN</name>
<dbReference type="EMBL" id="WKZA01000018">
    <property type="protein sequence ID" value="MSA94591.1"/>
    <property type="molecule type" value="Genomic_DNA"/>
</dbReference>
<evidence type="ECO:0000313" key="3">
    <source>
        <dbReference type="Proteomes" id="UP000285258"/>
    </source>
</evidence>